<sequence>MELGGGDGENFDFFEGYFTKSSINGILVIAFSDRVQNYLLKDMKITMVVKLLGRNIGYVTLQNRILSLWKPSKSFQIMDVENGPSRLSVQQKKFLEEIGGLISKVAKLDFNIDNRLRGQFARMAIFELCLLSTGDRVALKVNEGLKESASVKGVSMDFCKRFDLGAVNRKEVGILGPDKEKKDLGNLSCGNLLGLKKQAENINFISKGIGLSKEDTYASGFSNMGPTGERKTTGNLGPGYGSWASPSNGGFEVKFGANASVPLKGGDLSNPDSGGSNPKMWGSIGKGTAIGKWRVLNKTIKDLRDHFKVIKNTKTSLSWEGLNSVLPNKDTPWIVIGDFNVIPSSSEKKGGRRERKRCSAFGNFTEFAKLHDLGFKDLSFTWQRCGVFERLDRAICNDAWISDFPSCSMPHLPRLKSDHLPLFFALRHEPSLIKENPFPNLFQKDVRVLAKAVTDEEIKFALFDMVPLKALGSDSLHALSFLSQWEHIGSFEVFPKIIAQEQVGFIAGRNIIDNVIITQEVIHSMRSKQKNRKWMVVNIDLEKAYDRVLWDFIEAFLQVTGIL</sequence>
<reference evidence="2 3" key="1">
    <citation type="journal article" date="2019" name="Genome Biol. Evol.">
        <title>Insights into the evolution of the New World diploid cottons (Gossypium, subgenus Houzingenia) based on genome sequencing.</title>
        <authorList>
            <person name="Grover C.E."/>
            <person name="Arick M.A. 2nd"/>
            <person name="Thrash A."/>
            <person name="Conover J.L."/>
            <person name="Sanders W.S."/>
            <person name="Peterson D.G."/>
            <person name="Frelichowski J.E."/>
            <person name="Scheffler J.A."/>
            <person name="Scheffler B.E."/>
            <person name="Wendel J.F."/>
        </authorList>
    </citation>
    <scope>NUCLEOTIDE SEQUENCE [LARGE SCALE GENOMIC DNA]</scope>
    <source>
        <strain evidence="2">8</strain>
        <tissue evidence="2">Leaf</tissue>
    </source>
</reference>
<dbReference type="AlphaFoldDB" id="A0A7J9DEA0"/>
<evidence type="ECO:0000313" key="2">
    <source>
        <dbReference type="EMBL" id="MBA0759043.1"/>
    </source>
</evidence>
<evidence type="ECO:0000313" key="3">
    <source>
        <dbReference type="Proteomes" id="UP000593568"/>
    </source>
</evidence>
<dbReference type="InterPro" id="IPR036691">
    <property type="entry name" value="Endo/exonu/phosph_ase_sf"/>
</dbReference>
<dbReference type="InterPro" id="IPR005135">
    <property type="entry name" value="Endo/exonuclease/phosphatase"/>
</dbReference>
<dbReference type="Pfam" id="PF03372">
    <property type="entry name" value="Exo_endo_phos"/>
    <property type="match status" value="1"/>
</dbReference>
<dbReference type="SUPFAM" id="SSF56219">
    <property type="entry name" value="DNase I-like"/>
    <property type="match status" value="1"/>
</dbReference>
<organism evidence="2 3">
    <name type="scientific">Gossypium trilobum</name>
    <dbReference type="NCBI Taxonomy" id="34281"/>
    <lineage>
        <taxon>Eukaryota</taxon>
        <taxon>Viridiplantae</taxon>
        <taxon>Streptophyta</taxon>
        <taxon>Embryophyta</taxon>
        <taxon>Tracheophyta</taxon>
        <taxon>Spermatophyta</taxon>
        <taxon>Magnoliopsida</taxon>
        <taxon>eudicotyledons</taxon>
        <taxon>Gunneridae</taxon>
        <taxon>Pentapetalae</taxon>
        <taxon>rosids</taxon>
        <taxon>malvids</taxon>
        <taxon>Malvales</taxon>
        <taxon>Malvaceae</taxon>
        <taxon>Malvoideae</taxon>
        <taxon>Gossypium</taxon>
    </lineage>
</organism>
<feature type="domain" description="Endonuclease/exonuclease/phosphatase" evidence="1">
    <location>
        <begin position="324"/>
        <end position="419"/>
    </location>
</feature>
<dbReference type="PANTHER" id="PTHR33710:SF77">
    <property type="entry name" value="DNASE I-LIKE SUPERFAMILY PROTEIN"/>
    <property type="match status" value="1"/>
</dbReference>
<dbReference type="GO" id="GO:0003824">
    <property type="term" value="F:catalytic activity"/>
    <property type="evidence" value="ECO:0007669"/>
    <property type="project" value="InterPro"/>
</dbReference>
<keyword evidence="3" id="KW-1185">Reference proteome</keyword>
<dbReference type="Gene3D" id="3.60.10.10">
    <property type="entry name" value="Endonuclease/exonuclease/phosphatase"/>
    <property type="match status" value="1"/>
</dbReference>
<dbReference type="PANTHER" id="PTHR33710">
    <property type="entry name" value="BNAC02G09200D PROTEIN"/>
    <property type="match status" value="1"/>
</dbReference>
<proteinExistence type="predicted"/>
<dbReference type="EMBL" id="JABEZW010000002">
    <property type="protein sequence ID" value="MBA0759043.1"/>
    <property type="molecule type" value="Genomic_DNA"/>
</dbReference>
<protein>
    <recommendedName>
        <fullName evidence="1">Endonuclease/exonuclease/phosphatase domain-containing protein</fullName>
    </recommendedName>
</protein>
<dbReference type="Proteomes" id="UP000593568">
    <property type="component" value="Unassembled WGS sequence"/>
</dbReference>
<feature type="non-terminal residue" evidence="2">
    <location>
        <position position="1"/>
    </location>
</feature>
<evidence type="ECO:0000259" key="1">
    <source>
        <dbReference type="Pfam" id="PF03372"/>
    </source>
</evidence>
<comment type="caution">
    <text evidence="2">The sequence shown here is derived from an EMBL/GenBank/DDBJ whole genome shotgun (WGS) entry which is preliminary data.</text>
</comment>
<gene>
    <name evidence="2" type="ORF">Gotri_021982</name>
</gene>
<accession>A0A7J9DEA0</accession>
<name>A0A7J9DEA0_9ROSI</name>